<evidence type="ECO:0000256" key="1">
    <source>
        <dbReference type="PROSITE-ProRule" id="PRU00023"/>
    </source>
</evidence>
<accession>A0A5N7ACF4</accession>
<sequence length="606" mass="68835">MKTFPEADVIWWNARSYYIRCPFCEAVHHHGVNWNTDKLRYSHCEKMETYFCCFPMNEQGQVAYEIDKRRGRYVNICVSHDSDTEDDDVDHLAIELAQKATIAAQREESYANIREDSKEMATINPGQGREPFEQKRIFEPIRDCAEGNTRAVKEYLETSSEAQLFVRGRDHDGKTTLISIAPEPCSEMVSLLIKYGADVDAVDNDGRSALMEAALFGWTENVKVLLQNGADKNIRDSENRLAVDFARDYYKNRAERYKRTRVSLTSPLNPRLGYTEDTFKRDIDRQEIIRLLDGENRKSKIVFGTPPTLSLSESYSFTPSLMQDSLVLRGPIEEYPISSSSKTVARLERGGNFPSIGAMSGWSHSPVQSLRVDGRQWTDDVFYISEVVGHVLASHGYDRGKDGQYNACHAEKQLIAYFVDRHVFLPRDLDLNLKLEERIECVEEELQEFLSGTEIGRKVTSLEKRKKGIKHELLDGDEKLVGKHNEIKALKVERKSVETALNQLIASPQARPLLKLESQLNILNQQLDRHTDLMDMASAPLPASLTEAVILVSSPPCQDCRVFKDKSQCAFWAIYTIICGTLTCIAAINIRKPEDCGFPWDPGGEQ</sequence>
<dbReference type="Proteomes" id="UP000326268">
    <property type="component" value="Unassembled WGS sequence"/>
</dbReference>
<dbReference type="Pfam" id="PF12796">
    <property type="entry name" value="Ank_2"/>
    <property type="match status" value="1"/>
</dbReference>
<dbReference type="PROSITE" id="PS50088">
    <property type="entry name" value="ANK_REPEAT"/>
    <property type="match status" value="2"/>
</dbReference>
<evidence type="ECO:0000313" key="4">
    <source>
        <dbReference type="EMBL" id="KAE8367028.1"/>
    </source>
</evidence>
<dbReference type="RefSeq" id="XP_031930109.1">
    <property type="nucleotide sequence ID" value="XM_032066108.1"/>
</dbReference>
<dbReference type="GO" id="GO:0005634">
    <property type="term" value="C:nucleus"/>
    <property type="evidence" value="ECO:0007669"/>
    <property type="project" value="TreeGrafter"/>
</dbReference>
<reference evidence="4 5" key="1">
    <citation type="submission" date="2019-04" db="EMBL/GenBank/DDBJ databases">
        <title>Friends and foes A comparative genomics studyof 23 Aspergillus species from section Flavi.</title>
        <authorList>
            <consortium name="DOE Joint Genome Institute"/>
            <person name="Kjaerbolling I."/>
            <person name="Vesth T."/>
            <person name="Frisvad J.C."/>
            <person name="Nybo J.L."/>
            <person name="Theobald S."/>
            <person name="Kildgaard S."/>
            <person name="Isbrandt T."/>
            <person name="Kuo A."/>
            <person name="Sato A."/>
            <person name="Lyhne E.K."/>
            <person name="Kogle M.E."/>
            <person name="Wiebenga A."/>
            <person name="Kun R.S."/>
            <person name="Lubbers R.J."/>
            <person name="Makela M.R."/>
            <person name="Barry K."/>
            <person name="Chovatia M."/>
            <person name="Clum A."/>
            <person name="Daum C."/>
            <person name="Haridas S."/>
            <person name="He G."/>
            <person name="LaButti K."/>
            <person name="Lipzen A."/>
            <person name="Mondo S."/>
            <person name="Riley R."/>
            <person name="Salamov A."/>
            <person name="Simmons B.A."/>
            <person name="Magnuson J.K."/>
            <person name="Henrissat B."/>
            <person name="Mortensen U.H."/>
            <person name="Larsen T.O."/>
            <person name="Devries R.P."/>
            <person name="Grigoriev I.V."/>
            <person name="Machida M."/>
            <person name="Baker S.E."/>
            <person name="Andersen M.R."/>
        </authorList>
    </citation>
    <scope>NUCLEOTIDE SEQUENCE [LARGE SCALE GENOMIC DNA]</scope>
    <source>
        <strain evidence="4 5">CBS 763.97</strain>
    </source>
</reference>
<feature type="coiled-coil region" evidence="2">
    <location>
        <begin position="487"/>
        <end position="533"/>
    </location>
</feature>
<feature type="repeat" description="ANK" evidence="1">
    <location>
        <begin position="205"/>
        <end position="237"/>
    </location>
</feature>
<dbReference type="SUPFAM" id="SSF48403">
    <property type="entry name" value="Ankyrin repeat"/>
    <property type="match status" value="1"/>
</dbReference>
<dbReference type="GeneID" id="43650554"/>
<dbReference type="PANTHER" id="PTHR24183">
    <property type="entry name" value="FIBRONECTIN TYPE 3 AND ANKYRIN REPEAT DOMAINS PROTEIN 1"/>
    <property type="match status" value="1"/>
</dbReference>
<evidence type="ECO:0000256" key="2">
    <source>
        <dbReference type="SAM" id="Coils"/>
    </source>
</evidence>
<name>A0A5N7ACF4_9EURO</name>
<feature type="domain" description="Single-strand DNA deaminase toxin A-like C-terminal" evidence="3">
    <location>
        <begin position="358"/>
        <end position="415"/>
    </location>
</feature>
<dbReference type="OrthoDB" id="341259at2759"/>
<dbReference type="InterPro" id="IPR057517">
    <property type="entry name" value="SsdA-like_C"/>
</dbReference>
<protein>
    <recommendedName>
        <fullName evidence="3">Single-strand DNA deaminase toxin A-like C-terminal domain-containing protein</fullName>
    </recommendedName>
</protein>
<dbReference type="PANTHER" id="PTHR24183:SF1">
    <property type="entry name" value="FIBRONECTIN TYPE 3 AND ANKYRIN REPEAT DOMAINS PROTEIN 1"/>
    <property type="match status" value="1"/>
</dbReference>
<dbReference type="PROSITE" id="PS50297">
    <property type="entry name" value="ANK_REP_REGION"/>
    <property type="match status" value="1"/>
</dbReference>
<keyword evidence="1" id="KW-0040">ANK repeat</keyword>
<evidence type="ECO:0000259" key="3">
    <source>
        <dbReference type="Pfam" id="PF24120"/>
    </source>
</evidence>
<dbReference type="Pfam" id="PF24120">
    <property type="entry name" value="SsdA_C"/>
    <property type="match status" value="1"/>
</dbReference>
<dbReference type="SMART" id="SM00248">
    <property type="entry name" value="ANK"/>
    <property type="match status" value="2"/>
</dbReference>
<gene>
    <name evidence="4" type="ORF">BDV27DRAFT_124561</name>
</gene>
<dbReference type="Gene3D" id="1.25.40.20">
    <property type="entry name" value="Ankyrin repeat-containing domain"/>
    <property type="match status" value="1"/>
</dbReference>
<dbReference type="EMBL" id="ML737604">
    <property type="protein sequence ID" value="KAE8367028.1"/>
    <property type="molecule type" value="Genomic_DNA"/>
</dbReference>
<dbReference type="GO" id="GO:0042981">
    <property type="term" value="P:regulation of apoptotic process"/>
    <property type="evidence" value="ECO:0007669"/>
    <property type="project" value="TreeGrafter"/>
</dbReference>
<keyword evidence="5" id="KW-1185">Reference proteome</keyword>
<dbReference type="AlphaFoldDB" id="A0A5N7ACF4"/>
<proteinExistence type="predicted"/>
<organism evidence="4 5">
    <name type="scientific">Aspergillus caelatus</name>
    <dbReference type="NCBI Taxonomy" id="61420"/>
    <lineage>
        <taxon>Eukaryota</taxon>
        <taxon>Fungi</taxon>
        <taxon>Dikarya</taxon>
        <taxon>Ascomycota</taxon>
        <taxon>Pezizomycotina</taxon>
        <taxon>Eurotiomycetes</taxon>
        <taxon>Eurotiomycetidae</taxon>
        <taxon>Eurotiales</taxon>
        <taxon>Aspergillaceae</taxon>
        <taxon>Aspergillus</taxon>
        <taxon>Aspergillus subgen. Circumdati</taxon>
    </lineage>
</organism>
<dbReference type="InterPro" id="IPR036770">
    <property type="entry name" value="Ankyrin_rpt-contain_sf"/>
</dbReference>
<dbReference type="InterPro" id="IPR002110">
    <property type="entry name" value="Ankyrin_rpt"/>
</dbReference>
<evidence type="ECO:0000313" key="5">
    <source>
        <dbReference type="Proteomes" id="UP000326268"/>
    </source>
</evidence>
<keyword evidence="2" id="KW-0175">Coiled coil</keyword>
<feature type="repeat" description="ANK" evidence="1">
    <location>
        <begin position="172"/>
        <end position="204"/>
    </location>
</feature>